<comment type="caution">
    <text evidence="2">The sequence shown here is derived from an EMBL/GenBank/DDBJ whole genome shotgun (WGS) entry which is preliminary data.</text>
</comment>
<gene>
    <name evidence="2" type="ORF">GCM10017161_30840</name>
</gene>
<evidence type="ECO:0000256" key="1">
    <source>
        <dbReference type="SAM" id="Phobius"/>
    </source>
</evidence>
<feature type="transmembrane region" description="Helical" evidence="1">
    <location>
        <begin position="20"/>
        <end position="44"/>
    </location>
</feature>
<dbReference type="AlphaFoldDB" id="A0A919BLX4"/>
<protein>
    <recommendedName>
        <fullName evidence="4">DUF445 domain-containing protein</fullName>
    </recommendedName>
</protein>
<keyword evidence="3" id="KW-1185">Reference proteome</keyword>
<sequence length="236" mass="26045">MNKNLITNALALGLALVGYFMAMPVLFTVGIFALSGAITNWLAVHMLFEKVPFLYGSGVIPARFEEFKLGIKQLMMEQFFTEENIDRFLSDSAGKASTLDLVPVIEKVDLSPAFDNLVDVIESSSFGGMLAMVGGREALEPMREPFIVKMKETVGDISQSDQFNEILRNELEQPNVIAGMQEKVSDIIEKRLNELTPELVKEIVQKMIRKHLGWLVVWGGVFGGLIGLIAAVSGSF</sequence>
<evidence type="ECO:0000313" key="2">
    <source>
        <dbReference type="EMBL" id="GHG00058.1"/>
    </source>
</evidence>
<reference evidence="2" key="1">
    <citation type="journal article" date="2014" name="Int. J. Syst. Evol. Microbiol.">
        <title>Complete genome sequence of Corynebacterium casei LMG S-19264T (=DSM 44701T), isolated from a smear-ripened cheese.</title>
        <authorList>
            <consortium name="US DOE Joint Genome Institute (JGI-PGF)"/>
            <person name="Walter F."/>
            <person name="Albersmeier A."/>
            <person name="Kalinowski J."/>
            <person name="Ruckert C."/>
        </authorList>
    </citation>
    <scope>NUCLEOTIDE SEQUENCE</scope>
    <source>
        <strain evidence="2">KCTC 42731</strain>
    </source>
</reference>
<dbReference type="Proteomes" id="UP000623842">
    <property type="component" value="Unassembled WGS sequence"/>
</dbReference>
<reference evidence="2" key="2">
    <citation type="submission" date="2020-09" db="EMBL/GenBank/DDBJ databases">
        <authorList>
            <person name="Sun Q."/>
            <person name="Kim S."/>
        </authorList>
    </citation>
    <scope>NUCLEOTIDE SEQUENCE</scope>
    <source>
        <strain evidence="2">KCTC 42731</strain>
    </source>
</reference>
<dbReference type="EMBL" id="BNCK01000007">
    <property type="protein sequence ID" value="GHG00058.1"/>
    <property type="molecule type" value="Genomic_DNA"/>
</dbReference>
<proteinExistence type="predicted"/>
<dbReference type="PANTHER" id="PTHR38568:SF1">
    <property type="entry name" value="DUF445 DOMAIN-CONTAINING PROTEIN"/>
    <property type="match status" value="1"/>
</dbReference>
<keyword evidence="1" id="KW-0472">Membrane</keyword>
<evidence type="ECO:0000313" key="3">
    <source>
        <dbReference type="Proteomes" id="UP000623842"/>
    </source>
</evidence>
<dbReference type="RefSeq" id="WP_189772420.1">
    <property type="nucleotide sequence ID" value="NZ_BNCK01000007.1"/>
</dbReference>
<dbReference type="PANTHER" id="PTHR38568">
    <property type="entry name" value="DUF445 DOMAIN-CONTAINING PROTEIN-RELATED"/>
    <property type="match status" value="1"/>
</dbReference>
<name>A0A919BLX4_9GAMM</name>
<keyword evidence="1" id="KW-1133">Transmembrane helix</keyword>
<keyword evidence="1" id="KW-0812">Transmembrane</keyword>
<organism evidence="2 3">
    <name type="scientific">Thalassotalea marina</name>
    <dbReference type="NCBI Taxonomy" id="1673741"/>
    <lineage>
        <taxon>Bacteria</taxon>
        <taxon>Pseudomonadati</taxon>
        <taxon>Pseudomonadota</taxon>
        <taxon>Gammaproteobacteria</taxon>
        <taxon>Alteromonadales</taxon>
        <taxon>Colwelliaceae</taxon>
        <taxon>Thalassotalea</taxon>
    </lineage>
</organism>
<feature type="transmembrane region" description="Helical" evidence="1">
    <location>
        <begin position="212"/>
        <end position="232"/>
    </location>
</feature>
<evidence type="ECO:0008006" key="4">
    <source>
        <dbReference type="Google" id="ProtNLM"/>
    </source>
</evidence>
<accession>A0A919BLX4</accession>